<protein>
    <recommendedName>
        <fullName evidence="9">DNA 3'-5' helicase</fullName>
        <ecNumber evidence="9">5.6.2.4</ecNumber>
    </recommendedName>
</protein>
<evidence type="ECO:0000256" key="8">
    <source>
        <dbReference type="ARBA" id="ARBA00034617"/>
    </source>
</evidence>
<dbReference type="GO" id="GO:0043138">
    <property type="term" value="F:3'-5' DNA helicase activity"/>
    <property type="evidence" value="ECO:0007669"/>
    <property type="project" value="UniProtKB-EC"/>
</dbReference>
<dbReference type="Proteomes" id="UP001274830">
    <property type="component" value="Unassembled WGS sequence"/>
</dbReference>
<feature type="compositionally biased region" description="Acidic residues" evidence="11">
    <location>
        <begin position="1073"/>
        <end position="1086"/>
    </location>
</feature>
<comment type="similarity">
    <text evidence="1">Belongs to the helicase family. SKI2 subfamily.</text>
</comment>
<evidence type="ECO:0000256" key="7">
    <source>
        <dbReference type="ARBA" id="ARBA00023254"/>
    </source>
</evidence>
<feature type="region of interest" description="Disordered" evidence="11">
    <location>
        <begin position="1154"/>
        <end position="1223"/>
    </location>
</feature>
<dbReference type="SMART" id="SM00973">
    <property type="entry name" value="Sec63"/>
    <property type="match status" value="1"/>
</dbReference>
<keyword evidence="7" id="KW-0469">Meiosis</keyword>
<keyword evidence="15" id="KW-1185">Reference proteome</keyword>
<dbReference type="SUPFAM" id="SSF52540">
    <property type="entry name" value="P-loop containing nucleoside triphosphate hydrolases"/>
    <property type="match status" value="1"/>
</dbReference>
<feature type="compositionally biased region" description="Acidic residues" evidence="11">
    <location>
        <begin position="1305"/>
        <end position="1318"/>
    </location>
</feature>
<dbReference type="Gene3D" id="1.10.3380.10">
    <property type="entry name" value="Sec63 N-terminal domain-like domain"/>
    <property type="match status" value="1"/>
</dbReference>
<evidence type="ECO:0000256" key="1">
    <source>
        <dbReference type="ARBA" id="ARBA00010140"/>
    </source>
</evidence>
<feature type="compositionally biased region" description="Basic and acidic residues" evidence="11">
    <location>
        <begin position="1197"/>
        <end position="1223"/>
    </location>
</feature>
<dbReference type="GO" id="GO:0016787">
    <property type="term" value="F:hydrolase activity"/>
    <property type="evidence" value="ECO:0007669"/>
    <property type="project" value="UniProtKB-KW"/>
</dbReference>
<dbReference type="SMART" id="SM00487">
    <property type="entry name" value="DEXDc"/>
    <property type="match status" value="1"/>
</dbReference>
<dbReference type="RefSeq" id="XP_064692412.1">
    <property type="nucleotide sequence ID" value="XM_064840091.1"/>
</dbReference>
<dbReference type="Pfam" id="PF00270">
    <property type="entry name" value="DEAD"/>
    <property type="match status" value="1"/>
</dbReference>
<accession>A0AAE0WQ53</accession>
<evidence type="ECO:0000256" key="4">
    <source>
        <dbReference type="ARBA" id="ARBA00022806"/>
    </source>
</evidence>
<dbReference type="Pfam" id="PF00271">
    <property type="entry name" value="Helicase_C"/>
    <property type="match status" value="1"/>
</dbReference>
<name>A0AAE0WQ53_9PEZI</name>
<dbReference type="CDD" id="cd18795">
    <property type="entry name" value="SF2_C_Ski2"/>
    <property type="match status" value="1"/>
</dbReference>
<keyword evidence="3 14" id="KW-0378">Hydrolase</keyword>
<feature type="domain" description="Helicase C-terminal" evidence="13">
    <location>
        <begin position="453"/>
        <end position="641"/>
    </location>
</feature>
<dbReference type="PROSITE" id="PS51194">
    <property type="entry name" value="HELICASE_CTER"/>
    <property type="match status" value="1"/>
</dbReference>
<dbReference type="PANTHER" id="PTHR47835">
    <property type="entry name" value="HFM1, ATP DEPENDENT DNA HELICASE HOMOLOG"/>
    <property type="match status" value="1"/>
</dbReference>
<evidence type="ECO:0000313" key="14">
    <source>
        <dbReference type="EMBL" id="KAK3675932.1"/>
    </source>
</evidence>
<feature type="region of interest" description="Disordered" evidence="11">
    <location>
        <begin position="105"/>
        <end position="179"/>
    </location>
</feature>
<reference evidence="14" key="1">
    <citation type="submission" date="2023-07" db="EMBL/GenBank/DDBJ databases">
        <title>Black Yeasts Isolated from many extreme environments.</title>
        <authorList>
            <person name="Coleine C."/>
            <person name="Stajich J.E."/>
            <person name="Selbmann L."/>
        </authorList>
    </citation>
    <scope>NUCLEOTIDE SEQUENCE</scope>
    <source>
        <strain evidence="14">CCFEE 5485</strain>
    </source>
</reference>
<dbReference type="GO" id="GO:0051321">
    <property type="term" value="P:meiotic cell cycle"/>
    <property type="evidence" value="ECO:0007669"/>
    <property type="project" value="UniProtKB-KW"/>
</dbReference>
<feature type="compositionally biased region" description="Basic and acidic residues" evidence="11">
    <location>
        <begin position="1154"/>
        <end position="1170"/>
    </location>
</feature>
<feature type="region of interest" description="Disordered" evidence="11">
    <location>
        <begin position="1104"/>
        <end position="1132"/>
    </location>
</feature>
<dbReference type="FunFam" id="1.10.10.10:FF:000012">
    <property type="entry name" value="U5 small nuclear ribonucleoprotein helicase"/>
    <property type="match status" value="1"/>
</dbReference>
<evidence type="ECO:0000313" key="15">
    <source>
        <dbReference type="Proteomes" id="UP001274830"/>
    </source>
</evidence>
<dbReference type="Pfam" id="PF23445">
    <property type="entry name" value="WHD_SNRNP200"/>
    <property type="match status" value="1"/>
</dbReference>
<dbReference type="Gene3D" id="1.10.10.10">
    <property type="entry name" value="Winged helix-like DNA-binding domain superfamily/Winged helix DNA-binding domain"/>
    <property type="match status" value="1"/>
</dbReference>
<keyword evidence="2" id="KW-0547">Nucleotide-binding</keyword>
<evidence type="ECO:0000259" key="12">
    <source>
        <dbReference type="PROSITE" id="PS51192"/>
    </source>
</evidence>
<dbReference type="PANTHER" id="PTHR47835:SF3">
    <property type="entry name" value="HELICASE FOR MEIOSIS 1"/>
    <property type="match status" value="1"/>
</dbReference>
<dbReference type="EMBL" id="JAUTXT010000012">
    <property type="protein sequence ID" value="KAK3675932.1"/>
    <property type="molecule type" value="Genomic_DNA"/>
</dbReference>
<dbReference type="SUPFAM" id="SSF46785">
    <property type="entry name" value="Winged helix' DNA-binding domain"/>
    <property type="match status" value="1"/>
</dbReference>
<dbReference type="InterPro" id="IPR036388">
    <property type="entry name" value="WH-like_DNA-bd_sf"/>
</dbReference>
<proteinExistence type="inferred from homology"/>
<evidence type="ECO:0000256" key="6">
    <source>
        <dbReference type="ARBA" id="ARBA00023235"/>
    </source>
</evidence>
<dbReference type="GO" id="GO:0003676">
    <property type="term" value="F:nucleic acid binding"/>
    <property type="evidence" value="ECO:0007669"/>
    <property type="project" value="InterPro"/>
</dbReference>
<evidence type="ECO:0000256" key="5">
    <source>
        <dbReference type="ARBA" id="ARBA00022840"/>
    </source>
</evidence>
<feature type="domain" description="Helicase ATP-binding" evidence="12">
    <location>
        <begin position="239"/>
        <end position="413"/>
    </location>
</feature>
<dbReference type="InterPro" id="IPR052247">
    <property type="entry name" value="Meiotic_Crossover_Helicase"/>
</dbReference>
<evidence type="ECO:0000256" key="3">
    <source>
        <dbReference type="ARBA" id="ARBA00022801"/>
    </source>
</evidence>
<dbReference type="FunFam" id="1.10.3380.10:FF:000012">
    <property type="entry name" value="DEAD/DEAH box DNA helicase"/>
    <property type="match status" value="1"/>
</dbReference>
<dbReference type="PROSITE" id="PS51192">
    <property type="entry name" value="HELICASE_ATP_BIND_1"/>
    <property type="match status" value="1"/>
</dbReference>
<dbReference type="SUPFAM" id="SSF158702">
    <property type="entry name" value="Sec63 N-terminal domain-like"/>
    <property type="match status" value="1"/>
</dbReference>
<feature type="region of interest" description="Disordered" evidence="11">
    <location>
        <begin position="17"/>
        <end position="36"/>
    </location>
</feature>
<evidence type="ECO:0000256" key="2">
    <source>
        <dbReference type="ARBA" id="ARBA00022741"/>
    </source>
</evidence>
<dbReference type="InterPro" id="IPR057842">
    <property type="entry name" value="WH_MER3"/>
</dbReference>
<evidence type="ECO:0000256" key="11">
    <source>
        <dbReference type="SAM" id="MobiDB-lite"/>
    </source>
</evidence>
<dbReference type="Pfam" id="PF02889">
    <property type="entry name" value="Sec63"/>
    <property type="match status" value="1"/>
</dbReference>
<feature type="region of interest" description="Disordered" evidence="11">
    <location>
        <begin position="1280"/>
        <end position="1371"/>
    </location>
</feature>
<dbReference type="InterPro" id="IPR027417">
    <property type="entry name" value="P-loop_NTPase"/>
</dbReference>
<feature type="compositionally biased region" description="Low complexity" evidence="11">
    <location>
        <begin position="1187"/>
        <end position="1196"/>
    </location>
</feature>
<keyword evidence="6" id="KW-0413">Isomerase</keyword>
<feature type="compositionally biased region" description="Polar residues" evidence="11">
    <location>
        <begin position="1323"/>
        <end position="1332"/>
    </location>
</feature>
<dbReference type="EC" id="5.6.2.4" evidence="9"/>
<dbReference type="InterPro" id="IPR004179">
    <property type="entry name" value="Sec63-dom"/>
</dbReference>
<keyword evidence="5" id="KW-0067">ATP-binding</keyword>
<dbReference type="InterPro" id="IPR001650">
    <property type="entry name" value="Helicase_C-like"/>
</dbReference>
<dbReference type="Gene3D" id="3.40.50.300">
    <property type="entry name" value="P-loop containing nucleotide triphosphate hydrolases"/>
    <property type="match status" value="2"/>
</dbReference>
<comment type="catalytic activity">
    <reaction evidence="10">
        <text>ATP + H2O = ADP + phosphate + H(+)</text>
        <dbReference type="Rhea" id="RHEA:13065"/>
        <dbReference type="ChEBI" id="CHEBI:15377"/>
        <dbReference type="ChEBI" id="CHEBI:15378"/>
        <dbReference type="ChEBI" id="CHEBI:30616"/>
        <dbReference type="ChEBI" id="CHEBI:43474"/>
        <dbReference type="ChEBI" id="CHEBI:456216"/>
        <dbReference type="EC" id="5.6.2.4"/>
    </reaction>
</comment>
<comment type="catalytic activity">
    <reaction evidence="8">
        <text>Couples ATP hydrolysis with the unwinding of duplex DNA by translocating in the 3'-5' direction.</text>
        <dbReference type="EC" id="5.6.2.4"/>
    </reaction>
</comment>
<evidence type="ECO:0000256" key="9">
    <source>
        <dbReference type="ARBA" id="ARBA00034808"/>
    </source>
</evidence>
<gene>
    <name evidence="14" type="primary">HFM1</name>
    <name evidence="14" type="ORF">LTR78_004124</name>
</gene>
<evidence type="ECO:0000256" key="10">
    <source>
        <dbReference type="ARBA" id="ARBA00048988"/>
    </source>
</evidence>
<feature type="region of interest" description="Disordered" evidence="11">
    <location>
        <begin position="1048"/>
        <end position="1086"/>
    </location>
</feature>
<dbReference type="InterPro" id="IPR036390">
    <property type="entry name" value="WH_DNA-bd_sf"/>
</dbReference>
<organism evidence="14 15">
    <name type="scientific">Recurvomyces mirabilis</name>
    <dbReference type="NCBI Taxonomy" id="574656"/>
    <lineage>
        <taxon>Eukaryota</taxon>
        <taxon>Fungi</taxon>
        <taxon>Dikarya</taxon>
        <taxon>Ascomycota</taxon>
        <taxon>Pezizomycotina</taxon>
        <taxon>Dothideomycetes</taxon>
        <taxon>Dothideomycetidae</taxon>
        <taxon>Mycosphaerellales</taxon>
        <taxon>Teratosphaeriaceae</taxon>
        <taxon>Recurvomyces</taxon>
    </lineage>
</organism>
<dbReference type="GO" id="GO:0005524">
    <property type="term" value="F:ATP binding"/>
    <property type="evidence" value="ECO:0007669"/>
    <property type="project" value="UniProtKB-KW"/>
</dbReference>
<dbReference type="InterPro" id="IPR011545">
    <property type="entry name" value="DEAD/DEAH_box_helicase_dom"/>
</dbReference>
<sequence>MADRIFAQLDQLERGARLDDHHSHNTYTDNPASYAGRDSYGKYYAEEAPLQHDHEHVNEKPMELDSFDEALLRQAYLGAHRDEGMPVRQHAPAALNLSRFSFKSDHAGGSTSSPFEQPLPSSPAFSASQQRPAAYNPSHGGSLAPPQHLTYPAESRPPYSSHRRTQPTAGDVPSRHMPMQQDFRPSYAASQPTSRPEQVQLGPPVVQGINLVSTHELPDRFRAIFPFPLFNAVQSKSFSTIYKSNDNFVLSAPTGSGKTAVLELAVCRMLNSFSNGTFKVVYQAPTKSLCAERQRDWQSKFGPLDLQCAELTGDTESTQLRNVQNASIIITTPEKWDSVTRKWKDHQKLMQMVKLFLIDEVHILKEDRGATLEAVVSRMKSVGSNVRFVALSATVPNFQDIAAWLGKDPLNSHLPAIKERFGEEFRPVRLEKHVCGYQSPGNEFAFDKVLGSKLPEVIVKYSHRKPIMVFCITRASCVDTAKQLATWWSSKGPQERYWAAPRRSIVVGEKDLKSTVASGVAFHHAGLQIQDRNAIEKAYLEGEVNVICCTSTLAVGVNLPCHMVIIKNTVTYSTNGIKEYSDLEIMQMLGRAGRPQFDDSAVATIMTTSQQVKHYDNMITGEEILESCLHRNLLDHLNAEIGLGTIDNASSAKRWLSGTFLYVRLKENPEHYKLPGDTPGHNLDDRLETICRKGIALLEQHDLVKSTPRLHSTEFGDAMARYYLQFDTMKVILALPPKAKISEILSAVAQAAEFKDIRFRSGEKGVYKDLNKNSSIKFAIPVNIDQPSHKVSLIIQAALGSIEIPSDDYRITNEHQTAKSAIFQHAHRLVRCIVDCQLFLDDAITTRNALMLARSLAAQVWDDSPLHMKQLDGVGPVAVRKLAAADVTSIEEIGDTDARRLEQVLSRNPPFGAQVQERARSFPRLRVSLSLVGEHVIKQGVHVTVRVKAELGFLNDKTPEVFQRRPVYICLLADTSDGHLVHFARISARKLGKGQDVLFSANLTGASQSIRAQVMCDEIAGTARSVVLKPDIPASAFPPPKTAEAMNARKGQVVHAPNTSKRRASADRARTDADDEFDDAGIDDSDMAMAEGDGFIDIEHLTEMNTEPKAKKQKRTNSTQYPADHEPRQLPNGKWACNHACKDKTACKHLCCREGTDKKPKPPKPKENKKQGSHPASDPEQTQLSVSKSKTATSTIKKADAKLDAPPKGAKESRETQNLHRLHDSIMTSAAKVPLLPTAPSTSGASSLSFLPAVAASSTHRAGQYSSDYGAGTWDTEDLADLDHGPLGTQAAHRMSPPRAPENDNGFDDDMLDADFADVDTLAESQPPNENNGDGFADFSAYTNDMGGLAQHEQDFDEFNAGPSQTNGRLPSINKAERHGIFLSDTFDHPDPVNNMHEYDAIEAAGYSGYGDTAERRALPSAEKTTCTSPSFEDVVAPIVEAAVSAEEAADQIEEPPSSGDEVEKWFKAEFGTEYFNYVR</sequence>
<comment type="caution">
    <text evidence="14">The sequence shown here is derived from an EMBL/GenBank/DDBJ whole genome shotgun (WGS) entry which is preliminary data.</text>
</comment>
<dbReference type="InterPro" id="IPR014001">
    <property type="entry name" value="Helicase_ATP-bd"/>
</dbReference>
<evidence type="ECO:0000259" key="13">
    <source>
        <dbReference type="PROSITE" id="PS51194"/>
    </source>
</evidence>
<keyword evidence="4 14" id="KW-0347">Helicase</keyword>
<dbReference type="SMART" id="SM00490">
    <property type="entry name" value="HELICc"/>
    <property type="match status" value="1"/>
</dbReference>
<dbReference type="GeneID" id="89964637"/>